<feature type="region of interest" description="Disordered" evidence="1">
    <location>
        <begin position="299"/>
        <end position="478"/>
    </location>
</feature>
<feature type="compositionally biased region" description="Polar residues" evidence="1">
    <location>
        <begin position="299"/>
        <end position="308"/>
    </location>
</feature>
<feature type="region of interest" description="Disordered" evidence="1">
    <location>
        <begin position="213"/>
        <end position="258"/>
    </location>
</feature>
<feature type="compositionally biased region" description="Polar residues" evidence="1">
    <location>
        <begin position="612"/>
        <end position="626"/>
    </location>
</feature>
<dbReference type="AlphaFoldDB" id="A0A8B6FGI4"/>
<proteinExistence type="predicted"/>
<feature type="region of interest" description="Disordered" evidence="1">
    <location>
        <begin position="516"/>
        <end position="799"/>
    </location>
</feature>
<dbReference type="Proteomes" id="UP000596742">
    <property type="component" value="Unassembled WGS sequence"/>
</dbReference>
<sequence length="854" mass="92779">MTSGNSLSILIIEFENYFPLVEKKTDLKLDKAAVTGDPSYNDTKNESTIIENDKSLLSNDAGDEVSPTITTKTSRGNFLRRIITKNASVRILPSQNVEISDADSKEITSYHTSNRKKIHEKLKTLYRKYFIQQANPLSQYYKIPSYRMYNKTIPKILKVKYLQSAILNGDQDIISTTPEPTTEKTYWNDAGLMDYKDEYNKWYRDQMIKANQDQSSYRDSLGMPDDRYGRSMFSNRKYNNNQPSPVHGQSRPVLHASGNLATNTNGVYNRNQLIALAESHNRIFSVDGSYAYRPIASDSGSYGSQVAGSRSYESHPQNSAGSYVFHHQSSAGSYGSHPQSSAGSYESHPQSSAGPYGSHPQSSAGSYGSQPQSSAGSYENHQQNSAGSYGSHPQSSAGSYGSQSQSSAGSYRSQPQGSAGTYDGSYRSPLDNGGLSGKTHLLNAGSYSGSQMGEIESPGGDYNPQSQSNIPSSNNYNSISQFNKTEHYNFDKMDRAEYLKSKSDFGDIFSILAKSGDNSNSLSSVDDYSTTPSETGDAYSFGWDNPSSGSGEQQNISPNEAEDYNRPESYTGSLHSDSDAPFESKISDSSGSYIDQTSLHSNKHAFGPSDAKTATSSGIHNSNTLVPSDRKYENPQSSNGFYEDGLPAYGDSFGSNPTASDSSYEDTVNGASYDTPPPSPSVAENGNPSALLVPSASYDGALKSALQKQTASDEPITASTGTLGKHHSTSATLYKNPSETMQSSEIVSSDPYNSESNAVQQENNGGSEESSVNHGPQPDDNKPNQTINGDTLHTFKDPFDGSSIDANDYILSNTDFGDIFSILEHNEHLNVKDFENIPFNNEGSHFGLDNPVTE</sequence>
<protein>
    <submittedName>
        <fullName evidence="2">Uncharacterized protein</fullName>
    </submittedName>
</protein>
<feature type="compositionally biased region" description="Polar residues" evidence="1">
    <location>
        <begin position="314"/>
        <end position="393"/>
    </location>
</feature>
<gene>
    <name evidence="2" type="ORF">MGAL_10B005768</name>
</gene>
<evidence type="ECO:0000313" key="3">
    <source>
        <dbReference type="Proteomes" id="UP000596742"/>
    </source>
</evidence>
<feature type="compositionally biased region" description="Polar residues" evidence="1">
    <location>
        <begin position="232"/>
        <end position="244"/>
    </location>
</feature>
<feature type="compositionally biased region" description="Low complexity" evidence="1">
    <location>
        <begin position="394"/>
        <end position="414"/>
    </location>
</feature>
<evidence type="ECO:0000256" key="1">
    <source>
        <dbReference type="SAM" id="MobiDB-lite"/>
    </source>
</evidence>
<evidence type="ECO:0000313" key="2">
    <source>
        <dbReference type="EMBL" id="VDI49824.1"/>
    </source>
</evidence>
<accession>A0A8B6FGI4</accession>
<feature type="compositionally biased region" description="Polar residues" evidence="1">
    <location>
        <begin position="587"/>
        <end position="600"/>
    </location>
</feature>
<reference evidence="2" key="1">
    <citation type="submission" date="2018-11" db="EMBL/GenBank/DDBJ databases">
        <authorList>
            <person name="Alioto T."/>
            <person name="Alioto T."/>
        </authorList>
    </citation>
    <scope>NUCLEOTIDE SEQUENCE</scope>
</reference>
<dbReference type="EMBL" id="UYJE01006875">
    <property type="protein sequence ID" value="VDI49824.1"/>
    <property type="molecule type" value="Genomic_DNA"/>
</dbReference>
<feature type="compositionally biased region" description="Polar residues" evidence="1">
    <location>
        <begin position="545"/>
        <end position="558"/>
    </location>
</feature>
<feature type="compositionally biased region" description="Polar residues" evidence="1">
    <location>
        <begin position="729"/>
        <end position="774"/>
    </location>
</feature>
<dbReference type="OrthoDB" id="6080227at2759"/>
<feature type="compositionally biased region" description="Polar residues" evidence="1">
    <location>
        <begin position="516"/>
        <end position="534"/>
    </location>
</feature>
<name>A0A8B6FGI4_MYTGA</name>
<keyword evidence="3" id="KW-1185">Reference proteome</keyword>
<organism evidence="2 3">
    <name type="scientific">Mytilus galloprovincialis</name>
    <name type="common">Mediterranean mussel</name>
    <dbReference type="NCBI Taxonomy" id="29158"/>
    <lineage>
        <taxon>Eukaryota</taxon>
        <taxon>Metazoa</taxon>
        <taxon>Spiralia</taxon>
        <taxon>Lophotrochozoa</taxon>
        <taxon>Mollusca</taxon>
        <taxon>Bivalvia</taxon>
        <taxon>Autobranchia</taxon>
        <taxon>Pteriomorphia</taxon>
        <taxon>Mytilida</taxon>
        <taxon>Mytiloidea</taxon>
        <taxon>Mytilidae</taxon>
        <taxon>Mytilinae</taxon>
        <taxon>Mytilus</taxon>
    </lineage>
</organism>
<feature type="compositionally biased region" description="Polar residues" evidence="1">
    <location>
        <begin position="653"/>
        <end position="672"/>
    </location>
</feature>
<comment type="caution">
    <text evidence="2">The sequence shown here is derived from an EMBL/GenBank/DDBJ whole genome shotgun (WGS) entry which is preliminary data.</text>
</comment>
<feature type="compositionally biased region" description="Low complexity" evidence="1">
    <location>
        <begin position="462"/>
        <end position="478"/>
    </location>
</feature>
<feature type="compositionally biased region" description="Polar residues" evidence="1">
    <location>
        <begin position="706"/>
        <end position="722"/>
    </location>
</feature>